<comment type="caution">
    <text evidence="3">The sequence shown here is derived from an EMBL/GenBank/DDBJ whole genome shotgun (WGS) entry which is preliminary data.</text>
</comment>
<feature type="signal peptide" evidence="2">
    <location>
        <begin position="1"/>
        <end position="30"/>
    </location>
</feature>
<dbReference type="Proteomes" id="UP000003688">
    <property type="component" value="Unassembled WGS sequence"/>
</dbReference>
<name>B9XGY1_PEDPL</name>
<feature type="region of interest" description="Disordered" evidence="1">
    <location>
        <begin position="106"/>
        <end position="130"/>
    </location>
</feature>
<organism evidence="3 4">
    <name type="scientific">Pedosphaera parvula (strain Ellin514)</name>
    <dbReference type="NCBI Taxonomy" id="320771"/>
    <lineage>
        <taxon>Bacteria</taxon>
        <taxon>Pseudomonadati</taxon>
        <taxon>Verrucomicrobiota</taxon>
        <taxon>Pedosphaerae</taxon>
        <taxon>Pedosphaerales</taxon>
        <taxon>Pedosphaeraceae</taxon>
        <taxon>Pedosphaera</taxon>
    </lineage>
</organism>
<evidence type="ECO:0000313" key="4">
    <source>
        <dbReference type="Proteomes" id="UP000003688"/>
    </source>
</evidence>
<protein>
    <submittedName>
        <fullName evidence="3">Uncharacterized protein</fullName>
    </submittedName>
</protein>
<feature type="chain" id="PRO_5002894372" evidence="2">
    <location>
        <begin position="31"/>
        <end position="276"/>
    </location>
</feature>
<feature type="compositionally biased region" description="Basic and acidic residues" evidence="1">
    <location>
        <begin position="108"/>
        <end position="130"/>
    </location>
</feature>
<keyword evidence="4" id="KW-1185">Reference proteome</keyword>
<keyword evidence="2" id="KW-0732">Signal</keyword>
<evidence type="ECO:0000313" key="3">
    <source>
        <dbReference type="EMBL" id="EEF60902.1"/>
    </source>
</evidence>
<proteinExistence type="predicted"/>
<reference evidence="3 4" key="1">
    <citation type="journal article" date="2011" name="J. Bacteriol.">
        <title>Genome sequence of 'Pedosphaera parvula' Ellin514, an aerobic Verrucomicrobial isolate from pasture soil.</title>
        <authorList>
            <person name="Kant R."/>
            <person name="van Passel M.W."/>
            <person name="Sangwan P."/>
            <person name="Palva A."/>
            <person name="Lucas S."/>
            <person name="Copeland A."/>
            <person name="Lapidus A."/>
            <person name="Glavina Del Rio T."/>
            <person name="Dalin E."/>
            <person name="Tice H."/>
            <person name="Bruce D."/>
            <person name="Goodwin L."/>
            <person name="Pitluck S."/>
            <person name="Chertkov O."/>
            <person name="Larimer F.W."/>
            <person name="Land M.L."/>
            <person name="Hauser L."/>
            <person name="Brettin T.S."/>
            <person name="Detter J.C."/>
            <person name="Han S."/>
            <person name="de Vos W.M."/>
            <person name="Janssen P.H."/>
            <person name="Smidt H."/>
        </authorList>
    </citation>
    <scope>NUCLEOTIDE SEQUENCE [LARGE SCALE GENOMIC DNA]</scope>
    <source>
        <strain evidence="3 4">Ellin514</strain>
    </source>
</reference>
<sequence length="276" mass="31573" precursor="true">MMKSLLKHSRVLVLAGSLLVGLLASTTVHGQTSLTADEIMQRAVKRSESNEVRDAKPNYAYTKHTVTEEMDSKGHVKEHREKIYQMLVESGWTSAKLVQLNGQSLSTEELKKQEEKEAAERQKYTDSRLNKKGDNRENFLTFDIIERFKFTLVEEKEFNGRPTYVIVFQPRSADLPVKKITDRFLNQVGGTLWVDKQEFELSKIDAHLQNEVALWGGMIGVLRKCNFVLERTRMPDGAWFSSASNGVFEGRKLLEPMKVLTKSESTNFRKLSLARD</sequence>
<dbReference type="AlphaFoldDB" id="B9XGY1"/>
<dbReference type="OrthoDB" id="185898at2"/>
<dbReference type="STRING" id="320771.Cflav_PD4071"/>
<gene>
    <name evidence="3" type="ORF">Cflav_PD4071</name>
</gene>
<evidence type="ECO:0000256" key="1">
    <source>
        <dbReference type="SAM" id="MobiDB-lite"/>
    </source>
</evidence>
<dbReference type="EMBL" id="ABOX02000013">
    <property type="protein sequence ID" value="EEF60902.1"/>
    <property type="molecule type" value="Genomic_DNA"/>
</dbReference>
<accession>B9XGY1</accession>
<evidence type="ECO:0000256" key="2">
    <source>
        <dbReference type="SAM" id="SignalP"/>
    </source>
</evidence>
<dbReference type="RefSeq" id="WP_007415077.1">
    <property type="nucleotide sequence ID" value="NZ_ABOX02000013.1"/>
</dbReference>